<organism evidence="9 10">
    <name type="scientific">Acinetobacter towneri</name>
    <dbReference type="NCBI Taxonomy" id="202956"/>
    <lineage>
        <taxon>Bacteria</taxon>
        <taxon>Pseudomonadati</taxon>
        <taxon>Pseudomonadota</taxon>
        <taxon>Gammaproteobacteria</taxon>
        <taxon>Moraxellales</taxon>
        <taxon>Moraxellaceae</taxon>
        <taxon>Acinetobacter</taxon>
    </lineage>
</organism>
<dbReference type="Pfam" id="PF01435">
    <property type="entry name" value="Peptidase_M48"/>
    <property type="match status" value="1"/>
</dbReference>
<protein>
    <submittedName>
        <fullName evidence="9">M48 family metalloprotease</fullName>
    </submittedName>
</protein>
<dbReference type="Proteomes" id="UP000405075">
    <property type="component" value="Chromosome"/>
</dbReference>
<dbReference type="Gene3D" id="3.30.2010.10">
    <property type="entry name" value="Metalloproteases ('zincins'), catalytic domain"/>
    <property type="match status" value="1"/>
</dbReference>
<evidence type="ECO:0000256" key="4">
    <source>
        <dbReference type="ARBA" id="ARBA00022833"/>
    </source>
</evidence>
<proteinExistence type="inferred from homology"/>
<dbReference type="PANTHER" id="PTHR22726:SF1">
    <property type="entry name" value="METALLOENDOPEPTIDASE OMA1, MITOCHONDRIAL"/>
    <property type="match status" value="1"/>
</dbReference>
<keyword evidence="1 6" id="KW-0645">Protease</keyword>
<evidence type="ECO:0000256" key="1">
    <source>
        <dbReference type="ARBA" id="ARBA00022670"/>
    </source>
</evidence>
<dbReference type="GO" id="GO:0004222">
    <property type="term" value="F:metalloendopeptidase activity"/>
    <property type="evidence" value="ECO:0007669"/>
    <property type="project" value="InterPro"/>
</dbReference>
<dbReference type="InterPro" id="IPR051156">
    <property type="entry name" value="Mito/Outer_Membr_Metalloprot"/>
</dbReference>
<dbReference type="GO" id="GO:0051603">
    <property type="term" value="P:proteolysis involved in protein catabolic process"/>
    <property type="evidence" value="ECO:0007669"/>
    <property type="project" value="TreeGrafter"/>
</dbReference>
<keyword evidence="2" id="KW-0479">Metal-binding</keyword>
<keyword evidence="5 6" id="KW-0482">Metalloprotease</keyword>
<dbReference type="EMBL" id="CP046045">
    <property type="protein sequence ID" value="QGM26960.1"/>
    <property type="molecule type" value="Genomic_DNA"/>
</dbReference>
<gene>
    <name evidence="9" type="ORF">GJD93_04310</name>
</gene>
<dbReference type="RefSeq" id="WP_154320406.1">
    <property type="nucleotide sequence ID" value="NZ_CP046045.1"/>
</dbReference>
<dbReference type="PANTHER" id="PTHR22726">
    <property type="entry name" value="METALLOENDOPEPTIDASE OMA1"/>
    <property type="match status" value="1"/>
</dbReference>
<keyword evidence="7" id="KW-1133">Transmembrane helix</keyword>
<evidence type="ECO:0000313" key="10">
    <source>
        <dbReference type="Proteomes" id="UP000405075"/>
    </source>
</evidence>
<reference evidence="10" key="1">
    <citation type="submission" date="2019-11" db="EMBL/GenBank/DDBJ databases">
        <title>Escherichia coli 1916D6.</title>
        <authorList>
            <person name="Yao H."/>
            <person name="Du X."/>
            <person name="Yu R."/>
            <person name="Li A."/>
        </authorList>
    </citation>
    <scope>NUCLEOTIDE SEQUENCE [LARGE SCALE GENOMIC DNA]</scope>
    <source>
        <strain evidence="10">19110F47</strain>
    </source>
</reference>
<feature type="transmembrane region" description="Helical" evidence="7">
    <location>
        <begin position="101"/>
        <end position="121"/>
    </location>
</feature>
<evidence type="ECO:0000256" key="7">
    <source>
        <dbReference type="SAM" id="Phobius"/>
    </source>
</evidence>
<comment type="cofactor">
    <cofactor evidence="6">
        <name>Zn(2+)</name>
        <dbReference type="ChEBI" id="CHEBI:29105"/>
    </cofactor>
    <text evidence="6">Binds 1 zinc ion per subunit.</text>
</comment>
<keyword evidence="7" id="KW-0472">Membrane</keyword>
<comment type="similarity">
    <text evidence="6">Belongs to the peptidase M48 family.</text>
</comment>
<dbReference type="CDD" id="cd07332">
    <property type="entry name" value="M48C_Oma1_like"/>
    <property type="match status" value="1"/>
</dbReference>
<dbReference type="GO" id="GO:0016020">
    <property type="term" value="C:membrane"/>
    <property type="evidence" value="ECO:0007669"/>
    <property type="project" value="TreeGrafter"/>
</dbReference>
<evidence type="ECO:0000256" key="2">
    <source>
        <dbReference type="ARBA" id="ARBA00022723"/>
    </source>
</evidence>
<dbReference type="AlphaFoldDB" id="A0AAP9GT43"/>
<feature type="domain" description="Peptidase M48" evidence="8">
    <location>
        <begin position="191"/>
        <end position="334"/>
    </location>
</feature>
<evidence type="ECO:0000256" key="5">
    <source>
        <dbReference type="ARBA" id="ARBA00023049"/>
    </source>
</evidence>
<dbReference type="GO" id="GO:0046872">
    <property type="term" value="F:metal ion binding"/>
    <property type="evidence" value="ECO:0007669"/>
    <property type="project" value="UniProtKB-KW"/>
</dbReference>
<keyword evidence="3 6" id="KW-0378">Hydrolase</keyword>
<keyword evidence="7" id="KW-0812">Transmembrane</keyword>
<evidence type="ECO:0000256" key="3">
    <source>
        <dbReference type="ARBA" id="ARBA00022801"/>
    </source>
</evidence>
<sequence length="343" mass="38172">MAAQVVDVVFYDGVVSKPWAAKISPVDAQSVLIRYGENLQQQRHYHYQDMMLVGALGKIQPVIELKDDARIEFSQALPEWFQLRNKQVQHSIWKLERTPSLIVFSLVFVLLLVFATVQWGIPSASKYVAFQLPANTLKQIGDEAERYILDMTAPSQLPAARQQKILTDYRQLIAGETPAKVLFRQGHGLGANALAIPNNTIILTDELVELAQNDQEIIGVLAHEQGHLVERHSLQQALSSLGFSIILLAITGDGTDLVSTLPVALVGANYSRNFESEADHYALNTMHAQGIPTIHFAHFLERLAEDAGEDIAKSPLDFLQSHPATQKRIQAVKDFEQTQRLAP</sequence>
<evidence type="ECO:0000256" key="6">
    <source>
        <dbReference type="RuleBase" id="RU003983"/>
    </source>
</evidence>
<dbReference type="InterPro" id="IPR001915">
    <property type="entry name" value="Peptidase_M48"/>
</dbReference>
<accession>A0AAP9GT43</accession>
<keyword evidence="4 6" id="KW-0862">Zinc</keyword>
<evidence type="ECO:0000313" key="9">
    <source>
        <dbReference type="EMBL" id="QGM26960.1"/>
    </source>
</evidence>
<name>A0AAP9GT43_9GAMM</name>
<evidence type="ECO:0000259" key="8">
    <source>
        <dbReference type="Pfam" id="PF01435"/>
    </source>
</evidence>